<dbReference type="EMBL" id="GBRH01158923">
    <property type="protein sequence ID" value="JAE38973.1"/>
    <property type="molecule type" value="Transcribed_RNA"/>
</dbReference>
<feature type="compositionally biased region" description="Low complexity" evidence="1">
    <location>
        <begin position="1"/>
        <end position="18"/>
    </location>
</feature>
<evidence type="ECO:0000256" key="1">
    <source>
        <dbReference type="SAM" id="MobiDB-lite"/>
    </source>
</evidence>
<proteinExistence type="predicted"/>
<name>A0A0A9I1D2_ARUDO</name>
<accession>A0A0A9I1D2</accession>
<evidence type="ECO:0000313" key="2">
    <source>
        <dbReference type="EMBL" id="JAE38973.1"/>
    </source>
</evidence>
<feature type="region of interest" description="Disordered" evidence="1">
    <location>
        <begin position="1"/>
        <end position="52"/>
    </location>
</feature>
<reference evidence="2" key="2">
    <citation type="journal article" date="2015" name="Data Brief">
        <title>Shoot transcriptome of the giant reed, Arundo donax.</title>
        <authorList>
            <person name="Barrero R.A."/>
            <person name="Guerrero F.D."/>
            <person name="Moolhuijzen P."/>
            <person name="Goolsby J.A."/>
            <person name="Tidwell J."/>
            <person name="Bellgard S.E."/>
            <person name="Bellgard M.I."/>
        </authorList>
    </citation>
    <scope>NUCLEOTIDE SEQUENCE</scope>
    <source>
        <tissue evidence="2">Shoot tissue taken approximately 20 cm above the soil surface</tissue>
    </source>
</reference>
<organism evidence="2">
    <name type="scientific">Arundo donax</name>
    <name type="common">Giant reed</name>
    <name type="synonym">Donax arundinaceus</name>
    <dbReference type="NCBI Taxonomy" id="35708"/>
    <lineage>
        <taxon>Eukaryota</taxon>
        <taxon>Viridiplantae</taxon>
        <taxon>Streptophyta</taxon>
        <taxon>Embryophyta</taxon>
        <taxon>Tracheophyta</taxon>
        <taxon>Spermatophyta</taxon>
        <taxon>Magnoliopsida</taxon>
        <taxon>Liliopsida</taxon>
        <taxon>Poales</taxon>
        <taxon>Poaceae</taxon>
        <taxon>PACMAD clade</taxon>
        <taxon>Arundinoideae</taxon>
        <taxon>Arundineae</taxon>
        <taxon>Arundo</taxon>
    </lineage>
</organism>
<feature type="compositionally biased region" description="Pro residues" evidence="1">
    <location>
        <begin position="19"/>
        <end position="37"/>
    </location>
</feature>
<protein>
    <submittedName>
        <fullName evidence="2">Uncharacterized protein</fullName>
    </submittedName>
</protein>
<reference evidence="2" key="1">
    <citation type="submission" date="2014-09" db="EMBL/GenBank/DDBJ databases">
        <authorList>
            <person name="Magalhaes I.L.F."/>
            <person name="Oliveira U."/>
            <person name="Santos F.R."/>
            <person name="Vidigal T.H.D.A."/>
            <person name="Brescovit A.D."/>
            <person name="Santos A.J."/>
        </authorList>
    </citation>
    <scope>NUCLEOTIDE SEQUENCE</scope>
    <source>
        <tissue evidence="2">Shoot tissue taken approximately 20 cm above the soil surface</tissue>
    </source>
</reference>
<dbReference type="AlphaFoldDB" id="A0A0A9I1D2"/>
<sequence>MRPSGRPTSTSLTRTSSRPHPPPLLQKPSPPPRPPLQQPTLTARPSCLPLPPQHIRKVGGCV</sequence>